<dbReference type="AlphaFoldDB" id="A0A0B2AS32"/>
<name>A0A0B2AS32_9MICC</name>
<accession>A0A0B2AS32</accession>
<reference evidence="1 2" key="1">
    <citation type="submission" date="2014-09" db="EMBL/GenBank/DDBJ databases">
        <title>Genome sequence of Sinomonas sp. MUSC 117.</title>
        <authorList>
            <person name="Lee L.-H."/>
        </authorList>
    </citation>
    <scope>NUCLEOTIDE SEQUENCE [LARGE SCALE GENOMIC DNA]</scope>
    <source>
        <strain evidence="1 2">MUSC 117</strain>
    </source>
</reference>
<keyword evidence="2" id="KW-1185">Reference proteome</keyword>
<organism evidence="1 2">
    <name type="scientific">Sinomonas humi</name>
    <dbReference type="NCBI Taxonomy" id="1338436"/>
    <lineage>
        <taxon>Bacteria</taxon>
        <taxon>Bacillati</taxon>
        <taxon>Actinomycetota</taxon>
        <taxon>Actinomycetes</taxon>
        <taxon>Micrococcales</taxon>
        <taxon>Micrococcaceae</taxon>
        <taxon>Sinomonas</taxon>
    </lineage>
</organism>
<sequence>MAAVQRKSQIPKAPQRSLVDSIASAPEAVPLERTPSLAVAVSRDVPAFSVNPEVQMDPVVQRTDREPAAMSTLQPPVRRRRKPVRIVYTSKMDPELKDWASSFKPEEDFLEVVEQALWILRLGRTGNMAEAVAALERASQPTED</sequence>
<comment type="caution">
    <text evidence="1">The sequence shown here is derived from an EMBL/GenBank/DDBJ whole genome shotgun (WGS) entry which is preliminary data.</text>
</comment>
<dbReference type="EMBL" id="JTDL01000062">
    <property type="protein sequence ID" value="KHL04660.1"/>
    <property type="molecule type" value="Genomic_DNA"/>
</dbReference>
<dbReference type="Proteomes" id="UP000030982">
    <property type="component" value="Unassembled WGS sequence"/>
</dbReference>
<evidence type="ECO:0000313" key="1">
    <source>
        <dbReference type="EMBL" id="KHL04660.1"/>
    </source>
</evidence>
<proteinExistence type="predicted"/>
<gene>
    <name evidence="1" type="ORF">LK10_04360</name>
</gene>
<evidence type="ECO:0000313" key="2">
    <source>
        <dbReference type="Proteomes" id="UP000030982"/>
    </source>
</evidence>
<protein>
    <submittedName>
        <fullName evidence="1">Uncharacterized protein</fullName>
    </submittedName>
</protein>
<dbReference type="STRING" id="1338436.LK10_04360"/>